<dbReference type="EMBL" id="CP003984">
    <property type="protein sequence ID" value="AII86794.1"/>
    <property type="molecule type" value="Genomic_DNA"/>
</dbReference>
<dbReference type="Pfam" id="PF04851">
    <property type="entry name" value="ResIII"/>
    <property type="match status" value="1"/>
</dbReference>
<dbReference type="GO" id="GO:0003677">
    <property type="term" value="F:DNA binding"/>
    <property type="evidence" value="ECO:0007669"/>
    <property type="project" value="InterPro"/>
</dbReference>
<evidence type="ECO:0000259" key="2">
    <source>
        <dbReference type="PROSITE" id="PS51194"/>
    </source>
</evidence>
<name>A0AAN0RIJ5_9RHOB</name>
<feature type="domain" description="Helicase ATP-binding" evidence="1">
    <location>
        <begin position="15"/>
        <end position="170"/>
    </location>
</feature>
<dbReference type="InterPro" id="IPR001650">
    <property type="entry name" value="Helicase_C-like"/>
</dbReference>
<dbReference type="InterPro" id="IPR006935">
    <property type="entry name" value="Helicase/UvrB_N"/>
</dbReference>
<accession>A0AAN0RIJ5</accession>
<dbReference type="SUPFAM" id="SSF52540">
    <property type="entry name" value="P-loop containing nucleoside triphosphate hydrolases"/>
    <property type="match status" value="1"/>
</dbReference>
<dbReference type="InterPro" id="IPR027417">
    <property type="entry name" value="P-loop_NTPase"/>
</dbReference>
<dbReference type="Pfam" id="PF10571">
    <property type="entry name" value="UPF0547"/>
    <property type="match status" value="1"/>
</dbReference>
<organism evidence="3 4">
    <name type="scientific">Planktomarina temperata RCA23</name>
    <dbReference type="NCBI Taxonomy" id="666509"/>
    <lineage>
        <taxon>Bacteria</taxon>
        <taxon>Pseudomonadati</taxon>
        <taxon>Pseudomonadota</taxon>
        <taxon>Alphaproteobacteria</taxon>
        <taxon>Rhodobacterales</taxon>
        <taxon>Paracoccaceae</taxon>
        <taxon>Planktomarina</taxon>
    </lineage>
</organism>
<dbReference type="SMART" id="SM00490">
    <property type="entry name" value="HELICc"/>
    <property type="match status" value="1"/>
</dbReference>
<evidence type="ECO:0000313" key="4">
    <source>
        <dbReference type="Proteomes" id="UP000028680"/>
    </source>
</evidence>
<feature type="domain" description="Helicase C-terminal" evidence="2">
    <location>
        <begin position="226"/>
        <end position="381"/>
    </location>
</feature>
<reference evidence="3 4" key="1">
    <citation type="journal article" date="2014" name="ISME J.">
        <title>Adaptation of an abundant Roseobacter RCA organism to pelagic systems revealed by genomic and transcriptomic analyses.</title>
        <authorList>
            <person name="Voget S."/>
            <person name="Wemheuer B."/>
            <person name="Brinkhoff T."/>
            <person name="Vollmers J."/>
            <person name="Dietrich S."/>
            <person name="Giebel H.A."/>
            <person name="Beardsley C."/>
            <person name="Sardemann C."/>
            <person name="Bakenhus I."/>
            <person name="Billerbeck S."/>
            <person name="Daniel R."/>
            <person name="Simon M."/>
        </authorList>
    </citation>
    <scope>NUCLEOTIDE SEQUENCE [LARGE SCALE GENOMIC DNA]</scope>
    <source>
        <strain evidence="3 4">RCA23</strain>
    </source>
</reference>
<dbReference type="PROSITE" id="PS51192">
    <property type="entry name" value="HELICASE_ATP_BIND_1"/>
    <property type="match status" value="1"/>
</dbReference>
<dbReference type="Pfam" id="PF00271">
    <property type="entry name" value="Helicase_C"/>
    <property type="match status" value="1"/>
</dbReference>
<protein>
    <submittedName>
        <fullName evidence="3">Type III restriction enzyme, res subunit</fullName>
    </submittedName>
</protein>
<dbReference type="PANTHER" id="PTHR47396:SF1">
    <property type="entry name" value="ATP-DEPENDENT HELICASE IRC3-RELATED"/>
    <property type="match status" value="1"/>
</dbReference>
<dbReference type="Gene3D" id="3.40.50.300">
    <property type="entry name" value="P-loop containing nucleotide triphosphate hydrolases"/>
    <property type="match status" value="2"/>
</dbReference>
<dbReference type="RefSeq" id="WP_044049608.1">
    <property type="nucleotide sequence ID" value="NZ_CP003984.1"/>
</dbReference>
<dbReference type="InterPro" id="IPR050742">
    <property type="entry name" value="Helicase_Restrict-Modif_Enz"/>
</dbReference>
<dbReference type="GO" id="GO:0016787">
    <property type="term" value="F:hydrolase activity"/>
    <property type="evidence" value="ECO:0007669"/>
    <property type="project" value="InterPro"/>
</dbReference>
<dbReference type="PROSITE" id="PS51194">
    <property type="entry name" value="HELICASE_CTER"/>
    <property type="match status" value="1"/>
</dbReference>
<proteinExistence type="predicted"/>
<evidence type="ECO:0000259" key="1">
    <source>
        <dbReference type="PROSITE" id="PS51192"/>
    </source>
</evidence>
<dbReference type="GO" id="GO:0005829">
    <property type="term" value="C:cytosol"/>
    <property type="evidence" value="ECO:0007669"/>
    <property type="project" value="TreeGrafter"/>
</dbReference>
<dbReference type="SMART" id="SM00487">
    <property type="entry name" value="DEXDc"/>
    <property type="match status" value="1"/>
</dbReference>
<dbReference type="GO" id="GO:0005524">
    <property type="term" value="F:ATP binding"/>
    <property type="evidence" value="ECO:0007669"/>
    <property type="project" value="InterPro"/>
</dbReference>
<dbReference type="InterPro" id="IPR018886">
    <property type="entry name" value="UPF0547"/>
</dbReference>
<dbReference type="Proteomes" id="UP000028680">
    <property type="component" value="Chromosome"/>
</dbReference>
<dbReference type="KEGG" id="ptp:RCA23_c12470"/>
<gene>
    <name evidence="3" type="ORF">RCA23_c12470</name>
</gene>
<dbReference type="InterPro" id="IPR014001">
    <property type="entry name" value="Helicase_ATP-bd"/>
</dbReference>
<sequence>MLLRPRQKDFVERSLVALKANGNALGIAPTGAGKTILFSEIIGQYITGTKAKTLVLAHRDELTEQNQTKFSWVNPSIATSVYNSKTKDWSGQVTFAMVQTLFASDNISSMPKIDLLVIDEAHHAAANSYRTVINHALALNPSCIIFGVTATPNRSDGKGLREVFSQVSDQISLGELIRSGHLVTPRTFVIDVGVKNQLSSVKKSGADFDMSAVDQIMNQRPINNAVVDQWLEKGESRQTVVFCSTVQHAEAVTEAFRNRNVLAETITGQLSSADRSNILDRYARGDVTVIVNVQVLTEGWDHPPTSCVVLLRPSSAKSTMIQMVGRGLRTVNSEQHPGVIKSDCIILDFGTSSILHGTLEQDVSLDGVETEGVALTMTCPECAAVVPLASQECPMCGYDFRTERDKDTPELVSSIEMMEINLLNRSSFEWVNLFSDHSAFISAGFDAWGGVFFYQGHWYSIGGKKGVNPKVLSVGKHINALAAADDWLNQNETEDAAHKTKAWLTEEPTEKQISILENHLKLDFSLTRYEASAHITFKLNKQKIIDIIAEQGTD</sequence>
<evidence type="ECO:0000313" key="3">
    <source>
        <dbReference type="EMBL" id="AII86794.1"/>
    </source>
</evidence>
<dbReference type="AlphaFoldDB" id="A0AAN0RIJ5"/>
<dbReference type="PANTHER" id="PTHR47396">
    <property type="entry name" value="TYPE I RESTRICTION ENZYME ECOKI R PROTEIN"/>
    <property type="match status" value="1"/>
</dbReference>
<keyword evidence="4" id="KW-1185">Reference proteome</keyword>